<evidence type="ECO:0000313" key="3">
    <source>
        <dbReference type="Proteomes" id="UP000305267"/>
    </source>
</evidence>
<proteinExistence type="predicted"/>
<dbReference type="Proteomes" id="UP000305267">
    <property type="component" value="Unassembled WGS sequence"/>
</dbReference>
<gene>
    <name evidence="2" type="ORF">FF100_22085</name>
</gene>
<reference evidence="2 3" key="1">
    <citation type="submission" date="2019-06" db="EMBL/GenBank/DDBJ databases">
        <title>Genome of Methylobacterium sp. 17Sr1-39.</title>
        <authorList>
            <person name="Seo T."/>
        </authorList>
    </citation>
    <scope>NUCLEOTIDE SEQUENCE [LARGE SCALE GENOMIC DNA]</scope>
    <source>
        <strain evidence="2 3">17Sr1-39</strain>
    </source>
</reference>
<dbReference type="EMBL" id="VDDA01000011">
    <property type="protein sequence ID" value="TNC10843.1"/>
    <property type="molecule type" value="Genomic_DNA"/>
</dbReference>
<dbReference type="RefSeq" id="WP_139037909.1">
    <property type="nucleotide sequence ID" value="NZ_VDDA01000011.1"/>
</dbReference>
<protein>
    <recommendedName>
        <fullName evidence="4">Phage major capsid protein, HK97 family</fullName>
    </recommendedName>
</protein>
<dbReference type="Pfam" id="PF17236">
    <property type="entry name" value="SU10_MCP"/>
    <property type="match status" value="1"/>
</dbReference>
<comment type="caution">
    <text evidence="2">The sequence shown here is derived from an EMBL/GenBank/DDBJ whole genome shotgun (WGS) entry which is preliminary data.</text>
</comment>
<dbReference type="InterPro" id="IPR035198">
    <property type="entry name" value="SU10_MCP"/>
</dbReference>
<sequence>MATVSNAFTTKIAKGNREQLEGVIYNIDPTETPLFSLAGKKNVKGVSFDWQIEKLPDPSNNAPQVEAYVNVNSAPTGTTRIQATTQLNKRDATVSGDQQAADAAGKPEGEMAHQMALASKALKLDIDRAYGSTQPRVDDNGTVGSQTEGFAHYLKTNVSRGAGGASAASSTATVTAGTARPLTEDLFDDVLQLAWTNGAKCDWALVGGFQKRVISKFTGRQNGRYETKVGELAIGGVNLLMSDFGDIKISLSRNIDQSSVLIIDPNYVKTAFFRGFDTYPVAKTGDADTKVIHARWGVQVSNEAAHAAIFDLTTSK</sequence>
<dbReference type="OrthoDB" id="7064574at2"/>
<organism evidence="2 3">
    <name type="scientific">Methylobacterium terricola</name>
    <dbReference type="NCBI Taxonomy" id="2583531"/>
    <lineage>
        <taxon>Bacteria</taxon>
        <taxon>Pseudomonadati</taxon>
        <taxon>Pseudomonadota</taxon>
        <taxon>Alphaproteobacteria</taxon>
        <taxon>Hyphomicrobiales</taxon>
        <taxon>Methylobacteriaceae</taxon>
        <taxon>Methylobacterium</taxon>
    </lineage>
</organism>
<name>A0A5C4LC86_9HYPH</name>
<feature type="region of interest" description="Disordered" evidence="1">
    <location>
        <begin position="91"/>
        <end position="112"/>
    </location>
</feature>
<dbReference type="AlphaFoldDB" id="A0A5C4LC86"/>
<evidence type="ECO:0008006" key="4">
    <source>
        <dbReference type="Google" id="ProtNLM"/>
    </source>
</evidence>
<evidence type="ECO:0000313" key="2">
    <source>
        <dbReference type="EMBL" id="TNC10843.1"/>
    </source>
</evidence>
<keyword evidence="3" id="KW-1185">Reference proteome</keyword>
<accession>A0A5C4LC86</accession>
<evidence type="ECO:0000256" key="1">
    <source>
        <dbReference type="SAM" id="MobiDB-lite"/>
    </source>
</evidence>